<dbReference type="PRINTS" id="PR00413">
    <property type="entry name" value="HADHALOGNASE"/>
</dbReference>
<protein>
    <submittedName>
        <fullName evidence="1">Haloacid dehalogenase superfamily, subfamily IA, variant 3 with third motif having DD or ED/haloacid dehalogenase superfamily, subfamily IA, variant 1 with third motif having Dx(3-4)D or Dx(3-4)E</fullName>
    </submittedName>
</protein>
<dbReference type="SFLD" id="SFLDG01135">
    <property type="entry name" value="C1.5.6:_HAD__Beta-PGM__Phospha"/>
    <property type="match status" value="1"/>
</dbReference>
<dbReference type="RefSeq" id="WP_092562065.1">
    <property type="nucleotide sequence ID" value="NZ_FOYZ01000011.1"/>
</dbReference>
<dbReference type="Gene3D" id="1.10.150.240">
    <property type="entry name" value="Putative phosphatase, domain 2"/>
    <property type="match status" value="1"/>
</dbReference>
<dbReference type="SFLD" id="SFLDS00003">
    <property type="entry name" value="Haloacid_Dehalogenase"/>
    <property type="match status" value="1"/>
</dbReference>
<dbReference type="Pfam" id="PF13419">
    <property type="entry name" value="HAD_2"/>
    <property type="match status" value="1"/>
</dbReference>
<dbReference type="InterPro" id="IPR036412">
    <property type="entry name" value="HAD-like_sf"/>
</dbReference>
<dbReference type="CDD" id="cd07505">
    <property type="entry name" value="HAD_BPGM-like"/>
    <property type="match status" value="1"/>
</dbReference>
<accession>A0A1I6KY20</accession>
<evidence type="ECO:0000313" key="2">
    <source>
        <dbReference type="Proteomes" id="UP000199659"/>
    </source>
</evidence>
<keyword evidence="2" id="KW-1185">Reference proteome</keyword>
<dbReference type="InterPro" id="IPR006439">
    <property type="entry name" value="HAD-SF_hydro_IA"/>
</dbReference>
<dbReference type="OrthoDB" id="9797743at2"/>
<gene>
    <name evidence="1" type="ORF">SAMN05661086_02877</name>
</gene>
<dbReference type="Proteomes" id="UP000199659">
    <property type="component" value="Unassembled WGS sequence"/>
</dbReference>
<dbReference type="SFLD" id="SFLDG01129">
    <property type="entry name" value="C1.5:_HAD__Beta-PGM__Phosphata"/>
    <property type="match status" value="1"/>
</dbReference>
<organism evidence="1 2">
    <name type="scientific">Anaeromicropila populeti</name>
    <dbReference type="NCBI Taxonomy" id="37658"/>
    <lineage>
        <taxon>Bacteria</taxon>
        <taxon>Bacillati</taxon>
        <taxon>Bacillota</taxon>
        <taxon>Clostridia</taxon>
        <taxon>Lachnospirales</taxon>
        <taxon>Lachnospiraceae</taxon>
        <taxon>Anaeromicropila</taxon>
    </lineage>
</organism>
<dbReference type="InterPro" id="IPR023214">
    <property type="entry name" value="HAD_sf"/>
</dbReference>
<dbReference type="InterPro" id="IPR023198">
    <property type="entry name" value="PGP-like_dom2"/>
</dbReference>
<dbReference type="PANTHER" id="PTHR18901">
    <property type="entry name" value="2-DEOXYGLUCOSE-6-PHOSPHATE PHOSPHATASE 2"/>
    <property type="match status" value="1"/>
</dbReference>
<proteinExistence type="predicted"/>
<dbReference type="SUPFAM" id="SSF56784">
    <property type="entry name" value="HAD-like"/>
    <property type="match status" value="1"/>
</dbReference>
<dbReference type="EMBL" id="FOYZ01000011">
    <property type="protein sequence ID" value="SFR96104.1"/>
    <property type="molecule type" value="Genomic_DNA"/>
</dbReference>
<sequence length="218" mass="25310">MLKQIDAVIFDMDGTLIDSMWMWKDIDIEYLGRYGIKLPGDLQKKIEGMSFSETAVFFKEHFNIPDSVDKIKDDWNQMAWDKYENEVPVKEGVFDFLRYLRKQKIKTGIATSNSLELTELVLKKRDLFSYFDEIHTSCEVGKGKPAPDIYLFVAKKLAVRQQNCLVFEDVVPGIIAGKSAGMKVCAIYDEFSKAVEEEKKKLSDYYISSFHDLKQYYE</sequence>
<dbReference type="STRING" id="37658.SAMN05661086_02877"/>
<reference evidence="1 2" key="1">
    <citation type="submission" date="2016-10" db="EMBL/GenBank/DDBJ databases">
        <authorList>
            <person name="de Groot N.N."/>
        </authorList>
    </citation>
    <scope>NUCLEOTIDE SEQUENCE [LARGE SCALE GENOMIC DNA]</scope>
    <source>
        <strain evidence="1 2">743A</strain>
    </source>
</reference>
<dbReference type="FunFam" id="3.40.50.1000:FF:000162">
    <property type="entry name" value="HAD-like protein"/>
    <property type="match status" value="1"/>
</dbReference>
<evidence type="ECO:0000313" key="1">
    <source>
        <dbReference type="EMBL" id="SFR96104.1"/>
    </source>
</evidence>
<dbReference type="Gene3D" id="3.40.50.1000">
    <property type="entry name" value="HAD superfamily/HAD-like"/>
    <property type="match status" value="1"/>
</dbReference>
<dbReference type="AlphaFoldDB" id="A0A1I6KY20"/>
<dbReference type="NCBIfam" id="TIGR01509">
    <property type="entry name" value="HAD-SF-IA-v3"/>
    <property type="match status" value="1"/>
</dbReference>
<dbReference type="NCBIfam" id="TIGR01549">
    <property type="entry name" value="HAD-SF-IA-v1"/>
    <property type="match status" value="1"/>
</dbReference>
<dbReference type="InterPro" id="IPR041492">
    <property type="entry name" value="HAD_2"/>
</dbReference>
<dbReference type="PANTHER" id="PTHR18901:SF38">
    <property type="entry name" value="PSEUDOURIDINE-5'-PHOSPHATASE"/>
    <property type="match status" value="1"/>
</dbReference>
<dbReference type="GO" id="GO:0016791">
    <property type="term" value="F:phosphatase activity"/>
    <property type="evidence" value="ECO:0007669"/>
    <property type="project" value="TreeGrafter"/>
</dbReference>
<name>A0A1I6KY20_9FIRM</name>